<dbReference type="EC" id="1.2.1.3" evidence="3"/>
<evidence type="ECO:0000256" key="6">
    <source>
        <dbReference type="RuleBase" id="RU003345"/>
    </source>
</evidence>
<dbReference type="PANTHER" id="PTHR42804:SF1">
    <property type="entry name" value="ALDEHYDE DEHYDROGENASE-RELATED"/>
    <property type="match status" value="1"/>
</dbReference>
<evidence type="ECO:0000313" key="8">
    <source>
        <dbReference type="EMBL" id="SPF30992.1"/>
    </source>
</evidence>
<gene>
    <name evidence="8" type="primary">ald_2</name>
    <name evidence="8" type="ORF">POI8812_03339</name>
</gene>
<dbReference type="PROSITE" id="PS00687">
    <property type="entry name" value="ALDEHYDE_DEHYDR_GLU"/>
    <property type="match status" value="1"/>
</dbReference>
<sequence length="476" mass="50340">MDDIVSQYENAPWQCLIDGHWKACAGDTVRRVDPSTGIARANRQVGSPSQMLAAIAAADSVQDDWAQLPVETRFSYLETLRDLIARDAECFAKLIAHEMGAPLPFARAQQVGGALAHLDAFIAQKTASFDDAQTDPAHRLRYEPFGVAALITPWNWPLNQVILKLGAAMAAGCTSVLKPSELTPLTALHLGNLCLEAGIPAGVINIVPGDGTIGEILVSDPRIAVVSFTGSTRAGRDVQQAAGLRPTILELGGKSPNLLFTDCNLETAVAQGVAHCFRNSGQSCNAASWMLVEQSIYDQTLERAASEAARYVPGGDLEIGPVISATQMERIQRLLETGLDEGARCIFGGPGLARPAGFFPKPTILADVRPGTTLLQEEIFGPVLTITPFGTEAEAIKLANSTPYGLAAYVQTGDPDRADRVSRALRAGMVQVNGTSRAPGTPFGGVDASGHGREAGLAGIRAFQYTKSISGAARRS</sequence>
<dbReference type="AlphaFoldDB" id="A0A2R8AFH8"/>
<dbReference type="OrthoDB" id="9812625at2"/>
<dbReference type="SUPFAM" id="SSF53720">
    <property type="entry name" value="ALDH-like"/>
    <property type="match status" value="1"/>
</dbReference>
<feature type="domain" description="Aldehyde dehydrogenase" evidence="7">
    <location>
        <begin position="22"/>
        <end position="469"/>
    </location>
</feature>
<dbReference type="InterPro" id="IPR016160">
    <property type="entry name" value="Ald_DH_CS_CYS"/>
</dbReference>
<evidence type="ECO:0000259" key="7">
    <source>
        <dbReference type="Pfam" id="PF00171"/>
    </source>
</evidence>
<feature type="active site" evidence="5">
    <location>
        <position position="250"/>
    </location>
</feature>
<dbReference type="Gene3D" id="3.40.309.10">
    <property type="entry name" value="Aldehyde Dehydrogenase, Chain A, domain 2"/>
    <property type="match status" value="1"/>
</dbReference>
<dbReference type="PROSITE" id="PS00070">
    <property type="entry name" value="ALDEHYDE_DEHYDR_CYS"/>
    <property type="match status" value="1"/>
</dbReference>
<dbReference type="RefSeq" id="WP_108783673.1">
    <property type="nucleotide sequence ID" value="NZ_OMKW01000004.1"/>
</dbReference>
<dbReference type="GO" id="GO:0004029">
    <property type="term" value="F:aldehyde dehydrogenase (NAD+) activity"/>
    <property type="evidence" value="ECO:0007669"/>
    <property type="project" value="UniProtKB-EC"/>
</dbReference>
<reference evidence="8 9" key="1">
    <citation type="submission" date="2018-03" db="EMBL/GenBank/DDBJ databases">
        <authorList>
            <person name="Keele B.F."/>
        </authorList>
    </citation>
    <scope>NUCLEOTIDE SEQUENCE [LARGE SCALE GENOMIC DNA]</scope>
    <source>
        <strain evidence="8 9">CeCT 8812</strain>
    </source>
</reference>
<dbReference type="PANTHER" id="PTHR42804">
    <property type="entry name" value="ALDEHYDE DEHYDROGENASE"/>
    <property type="match status" value="1"/>
</dbReference>
<dbReference type="Gene3D" id="3.40.605.10">
    <property type="entry name" value="Aldehyde Dehydrogenase, Chain A, domain 1"/>
    <property type="match status" value="1"/>
</dbReference>
<dbReference type="Proteomes" id="UP000244932">
    <property type="component" value="Unassembled WGS sequence"/>
</dbReference>
<dbReference type="Pfam" id="PF00171">
    <property type="entry name" value="Aldedh"/>
    <property type="match status" value="1"/>
</dbReference>
<protein>
    <recommendedName>
        <fullName evidence="3">aldehyde dehydrogenase (NAD(+))</fullName>
        <ecNumber evidence="3">1.2.1.3</ecNumber>
    </recommendedName>
</protein>
<keyword evidence="2 6" id="KW-0560">Oxidoreductase</keyword>
<dbReference type="InterPro" id="IPR015590">
    <property type="entry name" value="Aldehyde_DH_dom"/>
</dbReference>
<evidence type="ECO:0000256" key="3">
    <source>
        <dbReference type="ARBA" id="ARBA00024226"/>
    </source>
</evidence>
<evidence type="ECO:0000256" key="4">
    <source>
        <dbReference type="ARBA" id="ARBA00049194"/>
    </source>
</evidence>
<dbReference type="InterPro" id="IPR029510">
    <property type="entry name" value="Ald_DH_CS_GLU"/>
</dbReference>
<proteinExistence type="inferred from homology"/>
<comment type="similarity">
    <text evidence="1 6">Belongs to the aldehyde dehydrogenase family.</text>
</comment>
<dbReference type="InterPro" id="IPR016163">
    <property type="entry name" value="Ald_DH_C"/>
</dbReference>
<dbReference type="InterPro" id="IPR016162">
    <property type="entry name" value="Ald_DH_N"/>
</dbReference>
<name>A0A2R8AFH8_9RHOB</name>
<dbReference type="EMBL" id="OMKW01000004">
    <property type="protein sequence ID" value="SPF30992.1"/>
    <property type="molecule type" value="Genomic_DNA"/>
</dbReference>
<evidence type="ECO:0000256" key="2">
    <source>
        <dbReference type="ARBA" id="ARBA00023002"/>
    </source>
</evidence>
<evidence type="ECO:0000313" key="9">
    <source>
        <dbReference type="Proteomes" id="UP000244932"/>
    </source>
</evidence>
<comment type="catalytic activity">
    <reaction evidence="4">
        <text>an aldehyde + NAD(+) + H2O = a carboxylate + NADH + 2 H(+)</text>
        <dbReference type="Rhea" id="RHEA:16185"/>
        <dbReference type="ChEBI" id="CHEBI:15377"/>
        <dbReference type="ChEBI" id="CHEBI:15378"/>
        <dbReference type="ChEBI" id="CHEBI:17478"/>
        <dbReference type="ChEBI" id="CHEBI:29067"/>
        <dbReference type="ChEBI" id="CHEBI:57540"/>
        <dbReference type="ChEBI" id="CHEBI:57945"/>
        <dbReference type="EC" id="1.2.1.3"/>
    </reaction>
</comment>
<accession>A0A2R8AFH8</accession>
<keyword evidence="9" id="KW-1185">Reference proteome</keyword>
<evidence type="ECO:0000256" key="1">
    <source>
        <dbReference type="ARBA" id="ARBA00009986"/>
    </source>
</evidence>
<organism evidence="8 9">
    <name type="scientific">Pontivivens insulae</name>
    <dbReference type="NCBI Taxonomy" id="1639689"/>
    <lineage>
        <taxon>Bacteria</taxon>
        <taxon>Pseudomonadati</taxon>
        <taxon>Pseudomonadota</taxon>
        <taxon>Alphaproteobacteria</taxon>
        <taxon>Rhodobacterales</taxon>
        <taxon>Paracoccaceae</taxon>
        <taxon>Pontivivens</taxon>
    </lineage>
</organism>
<evidence type="ECO:0000256" key="5">
    <source>
        <dbReference type="PROSITE-ProRule" id="PRU10007"/>
    </source>
</evidence>
<dbReference type="InterPro" id="IPR016161">
    <property type="entry name" value="Ald_DH/histidinol_DH"/>
</dbReference>